<accession>A0ABZ1G4B1</accession>
<dbReference type="EMBL" id="CP109114">
    <property type="protein sequence ID" value="WSC14346.1"/>
    <property type="molecule type" value="Genomic_DNA"/>
</dbReference>
<proteinExistence type="predicted"/>
<dbReference type="Proteomes" id="UP001330827">
    <property type="component" value="Chromosome"/>
</dbReference>
<reference evidence="1 2" key="1">
    <citation type="submission" date="2022-10" db="EMBL/GenBank/DDBJ databases">
        <title>The complete genomes of actinobacterial strains from the NBC collection.</title>
        <authorList>
            <person name="Joergensen T.S."/>
            <person name="Alvarez Arevalo M."/>
            <person name="Sterndorff E.B."/>
            <person name="Faurdal D."/>
            <person name="Vuksanovic O."/>
            <person name="Mourched A.-S."/>
            <person name="Charusanti P."/>
            <person name="Shaw S."/>
            <person name="Blin K."/>
            <person name="Weber T."/>
        </authorList>
    </citation>
    <scope>NUCLEOTIDE SEQUENCE [LARGE SCALE GENOMIC DNA]</scope>
    <source>
        <strain evidence="1 2">NBC 01769</strain>
    </source>
</reference>
<dbReference type="RefSeq" id="WP_326592822.1">
    <property type="nucleotide sequence ID" value="NZ_CP109114.1"/>
</dbReference>
<evidence type="ECO:0000313" key="2">
    <source>
        <dbReference type="Proteomes" id="UP001330827"/>
    </source>
</evidence>
<protein>
    <submittedName>
        <fullName evidence="1">Uncharacterized protein</fullName>
    </submittedName>
</protein>
<organism evidence="1 2">
    <name type="scientific">Streptomyces brevispora</name>
    <dbReference type="NCBI Taxonomy" id="887462"/>
    <lineage>
        <taxon>Bacteria</taxon>
        <taxon>Bacillati</taxon>
        <taxon>Actinomycetota</taxon>
        <taxon>Actinomycetes</taxon>
        <taxon>Kitasatosporales</taxon>
        <taxon>Streptomycetaceae</taxon>
        <taxon>Streptomyces</taxon>
    </lineage>
</organism>
<gene>
    <name evidence="1" type="ORF">OIE64_16850</name>
</gene>
<keyword evidence="2" id="KW-1185">Reference proteome</keyword>
<sequence>MRPVLVDLYAAHAATGIRPGTLRVRLHRGKLTHHGRDHAGRTLVDLNELTAAPITNAA</sequence>
<evidence type="ECO:0000313" key="1">
    <source>
        <dbReference type="EMBL" id="WSC14346.1"/>
    </source>
</evidence>
<name>A0ABZ1G4B1_9ACTN</name>